<organism evidence="1 2">
    <name type="scientific">Methylotuvimicrobium buryatense</name>
    <name type="common">Methylomicrobium buryatense</name>
    <dbReference type="NCBI Taxonomy" id="95641"/>
    <lineage>
        <taxon>Bacteria</taxon>
        <taxon>Pseudomonadati</taxon>
        <taxon>Pseudomonadota</taxon>
        <taxon>Gammaproteobacteria</taxon>
        <taxon>Methylococcales</taxon>
        <taxon>Methylococcaceae</taxon>
        <taxon>Methylotuvimicrobium</taxon>
    </lineage>
</organism>
<proteinExistence type="predicted"/>
<dbReference type="STRING" id="675511.GCA_000341735_02539"/>
<dbReference type="KEGG" id="mbur:EQU24_02320"/>
<evidence type="ECO:0000313" key="1">
    <source>
        <dbReference type="EMBL" id="QCW81215.1"/>
    </source>
</evidence>
<reference evidence="2" key="1">
    <citation type="journal article" date="2019" name="J. Bacteriol.">
        <title>A Mutagenic Screen Identifies a TonB-Dependent Receptor Required for the Lanthanide Metal Switch in the Type I Methanotroph 'Methylotuvimicrobium buryatense' 5GB1C.</title>
        <authorList>
            <person name="Groom J.D."/>
            <person name="Ford S.M."/>
            <person name="Pesesky M.W."/>
            <person name="Lidstrom M.E."/>
        </authorList>
    </citation>
    <scope>NUCLEOTIDE SEQUENCE [LARGE SCALE GENOMIC DNA]</scope>
    <source>
        <strain evidence="2">5GB1C</strain>
    </source>
</reference>
<dbReference type="Pfam" id="PF10504">
    <property type="entry name" value="DUF2452"/>
    <property type="match status" value="1"/>
</dbReference>
<protein>
    <submittedName>
        <fullName evidence="1">DUF2452 domain-containing protein</fullName>
    </submittedName>
</protein>
<dbReference type="InterPro" id="IPR019534">
    <property type="entry name" value="DUF2452"/>
</dbReference>
<sequence length="189" mass="21091">MSSHGQSPNPQGKGLLPVLDALYSVTRGLNVPAKPLNRIADELFTSLFVLSSAIKFKPVLGQCYWLYRKPDGYRLSLIAPEQWPEAQSGLYVGQCELQNDLTWSLELSEGCLGNSVLMVEIARQREDFDRQLQVVDCIEDALPTYSETLPFYARVLASGLACSLGQSMYKRGITGLSYNQIQRREIANL</sequence>
<keyword evidence="2" id="KW-1185">Reference proteome</keyword>
<dbReference type="Proteomes" id="UP000305881">
    <property type="component" value="Chromosome"/>
</dbReference>
<dbReference type="OrthoDB" id="662061at2"/>
<accession>A0A4V1IJF4</accession>
<dbReference type="EMBL" id="CP035467">
    <property type="protein sequence ID" value="QCW81215.1"/>
    <property type="molecule type" value="Genomic_DNA"/>
</dbReference>
<dbReference type="AlphaFoldDB" id="A0A4V1IJF4"/>
<name>A0A4V1IJF4_METBY</name>
<dbReference type="RefSeq" id="WP_014146873.1">
    <property type="nucleotide sequence ID" value="NZ_CP035467.1"/>
</dbReference>
<evidence type="ECO:0000313" key="2">
    <source>
        <dbReference type="Proteomes" id="UP000305881"/>
    </source>
</evidence>
<gene>
    <name evidence="1" type="ORF">EQU24_02320</name>
</gene>